<accession>A0A0J8UBG0</accession>
<dbReference type="AlphaFoldDB" id="A0A0J8UBG0"/>
<sequence length="146" mass="15190">MSSAAEEVFLDDVLVKHAGRLQRQTALSIRTDLHPTYVVGDPAALNEAVAGLVDHALSNAVSVIDLAVCRHGAEAIITVGDDGPCAAAEALAERQRGLDRVARIVSGHGGALTISDRAPCGTSVTARLPSTRQRHIRPLNDATSPG</sequence>
<dbReference type="InterPro" id="IPR036890">
    <property type="entry name" value="HATPase_C_sf"/>
</dbReference>
<protein>
    <recommendedName>
        <fullName evidence="2">Histidine kinase domain-containing protein</fullName>
    </recommendedName>
</protein>
<dbReference type="EMBL" id="LFOD01000008">
    <property type="protein sequence ID" value="KMV18352.1"/>
    <property type="molecule type" value="Genomic_DNA"/>
</dbReference>
<feature type="domain" description="Histidine kinase" evidence="2">
    <location>
        <begin position="1"/>
        <end position="132"/>
    </location>
</feature>
<dbReference type="Proteomes" id="UP000037594">
    <property type="component" value="Unassembled WGS sequence"/>
</dbReference>
<evidence type="ECO:0000313" key="3">
    <source>
        <dbReference type="EMBL" id="KMV18352.1"/>
    </source>
</evidence>
<dbReference type="InterPro" id="IPR005467">
    <property type="entry name" value="His_kinase_dom"/>
</dbReference>
<keyword evidence="1" id="KW-0808">Transferase</keyword>
<dbReference type="PATRIC" id="fig|451644.5.peg.2498"/>
<evidence type="ECO:0000259" key="2">
    <source>
        <dbReference type="PROSITE" id="PS50109"/>
    </source>
</evidence>
<reference evidence="3 4" key="1">
    <citation type="submission" date="2015-06" db="EMBL/GenBank/DDBJ databases">
        <title>Genome sequence of Mycobacterium conceptionense strain MLE.</title>
        <authorList>
            <person name="Greninger A.L."/>
            <person name="Cunningham G."/>
            <person name="Chiu C.Y."/>
            <person name="Miller S."/>
        </authorList>
    </citation>
    <scope>NUCLEOTIDE SEQUENCE [LARGE SCALE GENOMIC DNA]</scope>
    <source>
        <strain evidence="3 4">MLE</strain>
    </source>
</reference>
<dbReference type="GO" id="GO:0016301">
    <property type="term" value="F:kinase activity"/>
    <property type="evidence" value="ECO:0007669"/>
    <property type="project" value="UniProtKB-KW"/>
</dbReference>
<proteinExistence type="predicted"/>
<dbReference type="PROSITE" id="PS50109">
    <property type="entry name" value="HIS_KIN"/>
    <property type="match status" value="1"/>
</dbReference>
<evidence type="ECO:0000256" key="1">
    <source>
        <dbReference type="ARBA" id="ARBA00022777"/>
    </source>
</evidence>
<gene>
    <name evidence="3" type="ORF">ACT17_12070</name>
</gene>
<dbReference type="OrthoDB" id="4633948at2"/>
<evidence type="ECO:0000313" key="4">
    <source>
        <dbReference type="Proteomes" id="UP000037594"/>
    </source>
</evidence>
<organism evidence="3 4">
    <name type="scientific">Mycolicibacterium conceptionense</name>
    <dbReference type="NCBI Taxonomy" id="451644"/>
    <lineage>
        <taxon>Bacteria</taxon>
        <taxon>Bacillati</taxon>
        <taxon>Actinomycetota</taxon>
        <taxon>Actinomycetes</taxon>
        <taxon>Mycobacteriales</taxon>
        <taxon>Mycobacteriaceae</taxon>
        <taxon>Mycolicibacterium</taxon>
    </lineage>
</organism>
<name>A0A0J8UBG0_9MYCO</name>
<dbReference type="RefSeq" id="WP_048895802.1">
    <property type="nucleotide sequence ID" value="NZ_JAYXBT010000015.1"/>
</dbReference>
<dbReference type="SUPFAM" id="SSF55874">
    <property type="entry name" value="ATPase domain of HSP90 chaperone/DNA topoisomerase II/histidine kinase"/>
    <property type="match status" value="1"/>
</dbReference>
<keyword evidence="1" id="KW-0418">Kinase</keyword>
<dbReference type="Gene3D" id="3.30.565.10">
    <property type="entry name" value="Histidine kinase-like ATPase, C-terminal domain"/>
    <property type="match status" value="1"/>
</dbReference>
<comment type="caution">
    <text evidence="3">The sequence shown here is derived from an EMBL/GenBank/DDBJ whole genome shotgun (WGS) entry which is preliminary data.</text>
</comment>